<evidence type="ECO:0000256" key="2">
    <source>
        <dbReference type="ARBA" id="ARBA00023315"/>
    </source>
</evidence>
<evidence type="ECO:0000259" key="4">
    <source>
        <dbReference type="PROSITE" id="PS51186"/>
    </source>
</evidence>
<accession>A0A3A8AM47</accession>
<comment type="similarity">
    <text evidence="3">Belongs to the acetyltransferase family. RimJ subfamily.</text>
</comment>
<evidence type="ECO:0000313" key="5">
    <source>
        <dbReference type="EMBL" id="RKF06791.1"/>
    </source>
</evidence>
<comment type="caution">
    <text evidence="5">The sequence shown here is derived from an EMBL/GenBank/DDBJ whole genome shotgun (WGS) entry which is preliminary data.</text>
</comment>
<dbReference type="PROSITE" id="PS51186">
    <property type="entry name" value="GNAT"/>
    <property type="match status" value="1"/>
</dbReference>
<dbReference type="Proteomes" id="UP000246132">
    <property type="component" value="Unassembled WGS sequence"/>
</dbReference>
<evidence type="ECO:0000256" key="3">
    <source>
        <dbReference type="ARBA" id="ARBA00038502"/>
    </source>
</evidence>
<protein>
    <submittedName>
        <fullName evidence="5">N-acetyltransferase</fullName>
    </submittedName>
</protein>
<dbReference type="InterPro" id="IPR000182">
    <property type="entry name" value="GNAT_dom"/>
</dbReference>
<gene>
    <name evidence="5" type="ORF">DEM25_009050</name>
</gene>
<dbReference type="Pfam" id="PF13302">
    <property type="entry name" value="Acetyltransf_3"/>
    <property type="match status" value="1"/>
</dbReference>
<dbReference type="RefSeq" id="WP_109766656.1">
    <property type="nucleotide sequence ID" value="NZ_CP159474.1"/>
</dbReference>
<dbReference type="SUPFAM" id="SSF55729">
    <property type="entry name" value="Acyl-CoA N-acyltransferases (Nat)"/>
    <property type="match status" value="1"/>
</dbReference>
<proteinExistence type="inferred from homology"/>
<dbReference type="Gene3D" id="3.40.630.30">
    <property type="match status" value="1"/>
</dbReference>
<dbReference type="InterPro" id="IPR016181">
    <property type="entry name" value="Acyl_CoA_acyltransferase"/>
</dbReference>
<keyword evidence="6" id="KW-1185">Reference proteome</keyword>
<dbReference type="EMBL" id="QFWV02000005">
    <property type="protein sequence ID" value="RKF06791.1"/>
    <property type="molecule type" value="Genomic_DNA"/>
</dbReference>
<dbReference type="PANTHER" id="PTHR43792:SF8">
    <property type="entry name" value="[RIBOSOMAL PROTEIN US5]-ALANINE N-ACETYLTRANSFERASE"/>
    <property type="match status" value="1"/>
</dbReference>
<dbReference type="AlphaFoldDB" id="A0A3A8AM47"/>
<name>A0A3A8AM47_9HYPH</name>
<sequence length="202" mass="22765">MFAFSSRGTSGAVMEGRTVHLRHPELADHEQWAALRAESAQFLQPWEPVWPRGDLTRPAFRARLRRYAGEIRAGTGFPFFVVRNSDEALLGGITLGNIRRGVAQNGQIGYWIGEKFAGRGFMSEAVALVCEYAFARTGLHRLEAACIPGNSKSIRLLEKNGFQREGVLRAYLKINGRWRDHVLYARINPMHLDAARLDRTDI</sequence>
<feature type="domain" description="N-acetyltransferase" evidence="4">
    <location>
        <begin position="19"/>
        <end position="189"/>
    </location>
</feature>
<organism evidence="5 6">
    <name type="scientific">Oceaniradius stylonematis</name>
    <dbReference type="NCBI Taxonomy" id="2184161"/>
    <lineage>
        <taxon>Bacteria</taxon>
        <taxon>Pseudomonadati</taxon>
        <taxon>Pseudomonadota</taxon>
        <taxon>Alphaproteobacteria</taxon>
        <taxon>Hyphomicrobiales</taxon>
        <taxon>Ahrensiaceae</taxon>
        <taxon>Oceaniradius</taxon>
    </lineage>
</organism>
<evidence type="ECO:0000313" key="6">
    <source>
        <dbReference type="Proteomes" id="UP000246132"/>
    </source>
</evidence>
<dbReference type="OrthoDB" id="9801669at2"/>
<evidence type="ECO:0000256" key="1">
    <source>
        <dbReference type="ARBA" id="ARBA00022679"/>
    </source>
</evidence>
<dbReference type="PANTHER" id="PTHR43792">
    <property type="entry name" value="GNAT FAMILY, PUTATIVE (AFU_ORTHOLOGUE AFUA_3G00765)-RELATED-RELATED"/>
    <property type="match status" value="1"/>
</dbReference>
<reference evidence="5 6" key="1">
    <citation type="journal article" date="2018" name="Int. J. Syst. Bacteriol.">
        <title>Oceaniradius stylonemae gen. nov., sp. nov., isolated from a red alga, Stylonema cornu-cervi.</title>
        <authorList>
            <person name="Jeong S."/>
        </authorList>
    </citation>
    <scope>NUCLEOTIDE SEQUENCE [LARGE SCALE GENOMIC DNA]</scope>
    <source>
        <strain evidence="5 6">StC1</strain>
    </source>
</reference>
<keyword evidence="2" id="KW-0012">Acyltransferase</keyword>
<dbReference type="InterPro" id="IPR051531">
    <property type="entry name" value="N-acetyltransferase"/>
</dbReference>
<keyword evidence="1 5" id="KW-0808">Transferase</keyword>
<dbReference type="GO" id="GO:0005737">
    <property type="term" value="C:cytoplasm"/>
    <property type="evidence" value="ECO:0007669"/>
    <property type="project" value="TreeGrafter"/>
</dbReference>
<dbReference type="GO" id="GO:0008999">
    <property type="term" value="F:protein-N-terminal-alanine acetyltransferase activity"/>
    <property type="evidence" value="ECO:0007669"/>
    <property type="project" value="TreeGrafter"/>
</dbReference>